<organism evidence="1">
    <name type="scientific">Arundo donax</name>
    <name type="common">Giant reed</name>
    <name type="synonym">Donax arundinaceus</name>
    <dbReference type="NCBI Taxonomy" id="35708"/>
    <lineage>
        <taxon>Eukaryota</taxon>
        <taxon>Viridiplantae</taxon>
        <taxon>Streptophyta</taxon>
        <taxon>Embryophyta</taxon>
        <taxon>Tracheophyta</taxon>
        <taxon>Spermatophyta</taxon>
        <taxon>Magnoliopsida</taxon>
        <taxon>Liliopsida</taxon>
        <taxon>Poales</taxon>
        <taxon>Poaceae</taxon>
        <taxon>PACMAD clade</taxon>
        <taxon>Arundinoideae</taxon>
        <taxon>Arundineae</taxon>
        <taxon>Arundo</taxon>
    </lineage>
</organism>
<reference evidence="1" key="2">
    <citation type="journal article" date="2015" name="Data Brief">
        <title>Shoot transcriptome of the giant reed, Arundo donax.</title>
        <authorList>
            <person name="Barrero R.A."/>
            <person name="Guerrero F.D."/>
            <person name="Moolhuijzen P."/>
            <person name="Goolsby J.A."/>
            <person name="Tidwell J."/>
            <person name="Bellgard S.E."/>
            <person name="Bellgard M.I."/>
        </authorList>
    </citation>
    <scope>NUCLEOTIDE SEQUENCE</scope>
    <source>
        <tissue evidence="1">Shoot tissue taken approximately 20 cm above the soil surface</tissue>
    </source>
</reference>
<dbReference type="EMBL" id="GBRH01269322">
    <property type="protein sequence ID" value="JAD28573.1"/>
    <property type="molecule type" value="Transcribed_RNA"/>
</dbReference>
<dbReference type="AlphaFoldDB" id="A0A0A8YRZ6"/>
<name>A0A0A8YRZ6_ARUDO</name>
<sequence>MCHSCKGFFGGQRCYFTIAKHHKI</sequence>
<proteinExistence type="predicted"/>
<reference evidence="1" key="1">
    <citation type="submission" date="2014-09" db="EMBL/GenBank/DDBJ databases">
        <authorList>
            <person name="Magalhaes I.L.F."/>
            <person name="Oliveira U."/>
            <person name="Santos F.R."/>
            <person name="Vidigal T.H.D.A."/>
            <person name="Brescovit A.D."/>
            <person name="Santos A.J."/>
        </authorList>
    </citation>
    <scope>NUCLEOTIDE SEQUENCE</scope>
    <source>
        <tissue evidence="1">Shoot tissue taken approximately 20 cm above the soil surface</tissue>
    </source>
</reference>
<protein>
    <submittedName>
        <fullName evidence="1">Uncharacterized protein</fullName>
    </submittedName>
</protein>
<accession>A0A0A8YRZ6</accession>
<evidence type="ECO:0000313" key="1">
    <source>
        <dbReference type="EMBL" id="JAD28573.1"/>
    </source>
</evidence>